<organism evidence="2 3">
    <name type="scientific">Cylindrotheca closterium</name>
    <dbReference type="NCBI Taxonomy" id="2856"/>
    <lineage>
        <taxon>Eukaryota</taxon>
        <taxon>Sar</taxon>
        <taxon>Stramenopiles</taxon>
        <taxon>Ochrophyta</taxon>
        <taxon>Bacillariophyta</taxon>
        <taxon>Bacillariophyceae</taxon>
        <taxon>Bacillariophycidae</taxon>
        <taxon>Bacillariales</taxon>
        <taxon>Bacillariaceae</taxon>
        <taxon>Cylindrotheca</taxon>
    </lineage>
</organism>
<feature type="transmembrane region" description="Helical" evidence="1">
    <location>
        <begin position="62"/>
        <end position="86"/>
    </location>
</feature>
<dbReference type="EMBL" id="CAKOGP040001930">
    <property type="protein sequence ID" value="CAJ1956993.1"/>
    <property type="molecule type" value="Genomic_DNA"/>
</dbReference>
<proteinExistence type="predicted"/>
<protein>
    <submittedName>
        <fullName evidence="2">Uncharacterized protein</fullName>
    </submittedName>
</protein>
<dbReference type="AlphaFoldDB" id="A0AAD2FYD5"/>
<keyword evidence="3" id="KW-1185">Reference proteome</keyword>
<accession>A0AAD2FYD5</accession>
<evidence type="ECO:0000313" key="3">
    <source>
        <dbReference type="Proteomes" id="UP001295423"/>
    </source>
</evidence>
<dbReference type="Proteomes" id="UP001295423">
    <property type="component" value="Unassembled WGS sequence"/>
</dbReference>
<keyword evidence="1" id="KW-1133">Transmembrane helix</keyword>
<feature type="transmembrane region" description="Helical" evidence="1">
    <location>
        <begin position="129"/>
        <end position="151"/>
    </location>
</feature>
<name>A0AAD2FYD5_9STRA</name>
<evidence type="ECO:0000256" key="1">
    <source>
        <dbReference type="SAM" id="Phobius"/>
    </source>
</evidence>
<keyword evidence="1" id="KW-0812">Transmembrane</keyword>
<feature type="transmembrane region" description="Helical" evidence="1">
    <location>
        <begin position="33"/>
        <end position="50"/>
    </location>
</feature>
<feature type="transmembrane region" description="Helical" evidence="1">
    <location>
        <begin position="92"/>
        <end position="117"/>
    </location>
</feature>
<comment type="caution">
    <text evidence="2">The sequence shown here is derived from an EMBL/GenBank/DDBJ whole genome shotgun (WGS) entry which is preliminary data.</text>
</comment>
<gene>
    <name evidence="2" type="ORF">CYCCA115_LOCUS16496</name>
</gene>
<keyword evidence="1" id="KW-0472">Membrane</keyword>
<evidence type="ECO:0000313" key="2">
    <source>
        <dbReference type="EMBL" id="CAJ1956993.1"/>
    </source>
</evidence>
<sequence>MAESEATASIGEGILTQVFSSCSADPRGSVHRLWGISLLFVVLYFVVAIFEMMNMKSNDGSFAVLIASIWSGLVHLGLGVLGTFVLKRFPTSFSVGFLLGVMIVIANQNLLLFATFLKFGQGDKTTNTLFAVVGLCVFGVMSFMSLLLFHFKQDVVVAQLESSGKESNRDVA</sequence>
<reference evidence="2" key="1">
    <citation type="submission" date="2023-08" db="EMBL/GenBank/DDBJ databases">
        <authorList>
            <person name="Audoor S."/>
            <person name="Bilcke G."/>
        </authorList>
    </citation>
    <scope>NUCLEOTIDE SEQUENCE</scope>
</reference>